<protein>
    <submittedName>
        <fullName evidence="1">Uncharacterized protein</fullName>
    </submittedName>
</protein>
<evidence type="ECO:0000313" key="2">
    <source>
        <dbReference type="Proteomes" id="UP000695562"/>
    </source>
</evidence>
<proteinExistence type="predicted"/>
<comment type="caution">
    <text evidence="1">The sequence shown here is derived from an EMBL/GenBank/DDBJ whole genome shotgun (WGS) entry which is preliminary data.</text>
</comment>
<sequence length="167" mass="19952">MDEKKDTMACDRHGSPKGYTHLQQRDARFLTIILYQDHDRAIKLFYFNMKSLNFGFNFLYFLDDQILSPVDWDSKHLYDKVKLFLSSTNEICFKYIVSSNVPNLQYYKDKRIHYKPFSIANISTNNDWTNICIFNNADKGFTLNSYDNLYHCIACKTNIKYWNNHHN</sequence>
<evidence type="ECO:0000313" key="1">
    <source>
        <dbReference type="EMBL" id="KAF2074831.1"/>
    </source>
</evidence>
<gene>
    <name evidence="1" type="ORF">CYY_003857</name>
</gene>
<accession>A0A8J4Q6B3</accession>
<keyword evidence="2" id="KW-1185">Reference proteome</keyword>
<dbReference type="EMBL" id="AJWJ01000127">
    <property type="protein sequence ID" value="KAF2074831.1"/>
    <property type="molecule type" value="Genomic_DNA"/>
</dbReference>
<dbReference type="Proteomes" id="UP000695562">
    <property type="component" value="Unassembled WGS sequence"/>
</dbReference>
<organism evidence="1 2">
    <name type="scientific">Polysphondylium violaceum</name>
    <dbReference type="NCBI Taxonomy" id="133409"/>
    <lineage>
        <taxon>Eukaryota</taxon>
        <taxon>Amoebozoa</taxon>
        <taxon>Evosea</taxon>
        <taxon>Eumycetozoa</taxon>
        <taxon>Dictyostelia</taxon>
        <taxon>Dictyosteliales</taxon>
        <taxon>Dictyosteliaceae</taxon>
        <taxon>Polysphondylium</taxon>
    </lineage>
</organism>
<name>A0A8J4Q6B3_9MYCE</name>
<reference evidence="1" key="1">
    <citation type="submission" date="2020-01" db="EMBL/GenBank/DDBJ databases">
        <title>Development of genomics and gene disruption for Polysphondylium violaceum indicates a role for the polyketide synthase stlB in stalk morphogenesis.</title>
        <authorList>
            <person name="Narita B."/>
            <person name="Kawabe Y."/>
            <person name="Kin K."/>
            <person name="Saito T."/>
            <person name="Gibbs R."/>
            <person name="Kuspa A."/>
            <person name="Muzny D."/>
            <person name="Queller D."/>
            <person name="Richards S."/>
            <person name="Strassman J."/>
            <person name="Sucgang R."/>
            <person name="Worley K."/>
            <person name="Schaap P."/>
        </authorList>
    </citation>
    <scope>NUCLEOTIDE SEQUENCE</scope>
    <source>
        <strain evidence="1">QSvi11</strain>
    </source>
</reference>
<dbReference type="AlphaFoldDB" id="A0A8J4Q6B3"/>